<dbReference type="EMBL" id="JARKIB010000123">
    <property type="protein sequence ID" value="KAJ7736090.1"/>
    <property type="molecule type" value="Genomic_DNA"/>
</dbReference>
<accession>A0AAD7MX92</accession>
<sequence>MTVTMVSFSNINCRLVECDGIGVRFFDLPRCDHIEYGILRVSGVLLQSKLKADKADTYTPIKRESKLELLPELKTIEDCLHQSTATTKELREQRKAVKLASGVKKTKWTGEKAREILPNADKFAGFSNTKNIQSSPVRPALHLCDNTTQVQANLEVEVEAGLELLFPTQYSTPYLEPF</sequence>
<dbReference type="Proteomes" id="UP001215598">
    <property type="component" value="Unassembled WGS sequence"/>
</dbReference>
<proteinExistence type="predicted"/>
<evidence type="ECO:0000313" key="1">
    <source>
        <dbReference type="EMBL" id="KAJ7736090.1"/>
    </source>
</evidence>
<organism evidence="1 2">
    <name type="scientific">Mycena metata</name>
    <dbReference type="NCBI Taxonomy" id="1033252"/>
    <lineage>
        <taxon>Eukaryota</taxon>
        <taxon>Fungi</taxon>
        <taxon>Dikarya</taxon>
        <taxon>Basidiomycota</taxon>
        <taxon>Agaricomycotina</taxon>
        <taxon>Agaricomycetes</taxon>
        <taxon>Agaricomycetidae</taxon>
        <taxon>Agaricales</taxon>
        <taxon>Marasmiineae</taxon>
        <taxon>Mycenaceae</taxon>
        <taxon>Mycena</taxon>
    </lineage>
</organism>
<keyword evidence="2" id="KW-1185">Reference proteome</keyword>
<comment type="caution">
    <text evidence="1">The sequence shown here is derived from an EMBL/GenBank/DDBJ whole genome shotgun (WGS) entry which is preliminary data.</text>
</comment>
<reference evidence="1" key="1">
    <citation type="submission" date="2023-03" db="EMBL/GenBank/DDBJ databases">
        <title>Massive genome expansion in bonnet fungi (Mycena s.s.) driven by repeated elements and novel gene families across ecological guilds.</title>
        <authorList>
            <consortium name="Lawrence Berkeley National Laboratory"/>
            <person name="Harder C.B."/>
            <person name="Miyauchi S."/>
            <person name="Viragh M."/>
            <person name="Kuo A."/>
            <person name="Thoen E."/>
            <person name="Andreopoulos B."/>
            <person name="Lu D."/>
            <person name="Skrede I."/>
            <person name="Drula E."/>
            <person name="Henrissat B."/>
            <person name="Morin E."/>
            <person name="Kohler A."/>
            <person name="Barry K."/>
            <person name="LaButti K."/>
            <person name="Morin E."/>
            <person name="Salamov A."/>
            <person name="Lipzen A."/>
            <person name="Mereny Z."/>
            <person name="Hegedus B."/>
            <person name="Baldrian P."/>
            <person name="Stursova M."/>
            <person name="Weitz H."/>
            <person name="Taylor A."/>
            <person name="Grigoriev I.V."/>
            <person name="Nagy L.G."/>
            <person name="Martin F."/>
            <person name="Kauserud H."/>
        </authorList>
    </citation>
    <scope>NUCLEOTIDE SEQUENCE</scope>
    <source>
        <strain evidence="1">CBHHK182m</strain>
    </source>
</reference>
<evidence type="ECO:0000313" key="2">
    <source>
        <dbReference type="Proteomes" id="UP001215598"/>
    </source>
</evidence>
<protein>
    <submittedName>
        <fullName evidence="1">Uncharacterized protein</fullName>
    </submittedName>
</protein>
<dbReference type="AlphaFoldDB" id="A0AAD7MX92"/>
<gene>
    <name evidence="1" type="ORF">B0H16DRAFT_1466794</name>
</gene>
<name>A0AAD7MX92_9AGAR</name>